<dbReference type="SUPFAM" id="SSF54791">
    <property type="entry name" value="Eukaryotic type KH-domain (KH-domain type I)"/>
    <property type="match status" value="2"/>
</dbReference>
<dbReference type="InterPro" id="IPR001660">
    <property type="entry name" value="SAM"/>
</dbReference>
<protein>
    <submittedName>
        <fullName evidence="5">Protein bicaudal C 1-like protein</fullName>
    </submittedName>
</protein>
<keyword evidence="3" id="KW-0694">RNA-binding</keyword>
<organism evidence="5 6">
    <name type="scientific">Leptotrombidium deliense</name>
    <dbReference type="NCBI Taxonomy" id="299467"/>
    <lineage>
        <taxon>Eukaryota</taxon>
        <taxon>Metazoa</taxon>
        <taxon>Ecdysozoa</taxon>
        <taxon>Arthropoda</taxon>
        <taxon>Chelicerata</taxon>
        <taxon>Arachnida</taxon>
        <taxon>Acari</taxon>
        <taxon>Acariformes</taxon>
        <taxon>Trombidiformes</taxon>
        <taxon>Prostigmata</taxon>
        <taxon>Anystina</taxon>
        <taxon>Parasitengona</taxon>
        <taxon>Trombiculoidea</taxon>
        <taxon>Trombiculidae</taxon>
        <taxon>Leptotrombidium</taxon>
    </lineage>
</organism>
<dbReference type="Pfam" id="PF22985">
    <property type="entry name" value="KH_BICC1"/>
    <property type="match status" value="2"/>
</dbReference>
<evidence type="ECO:0000313" key="5">
    <source>
        <dbReference type="EMBL" id="RWS30126.1"/>
    </source>
</evidence>
<dbReference type="Gene3D" id="3.30.310.270">
    <property type="match status" value="2"/>
</dbReference>
<feature type="domain" description="SAM" evidence="4">
    <location>
        <begin position="671"/>
        <end position="724"/>
    </location>
</feature>
<dbReference type="GO" id="GO:0003723">
    <property type="term" value="F:RNA binding"/>
    <property type="evidence" value="ECO:0007669"/>
    <property type="project" value="UniProtKB-UniRule"/>
</dbReference>
<dbReference type="InterPro" id="IPR047554">
    <property type="entry name" value="BICC1_KH-I_rpt2"/>
</dbReference>
<dbReference type="GO" id="GO:0005737">
    <property type="term" value="C:cytoplasm"/>
    <property type="evidence" value="ECO:0007669"/>
    <property type="project" value="TreeGrafter"/>
</dbReference>
<comment type="caution">
    <text evidence="5">The sequence shown here is derived from an EMBL/GenBank/DDBJ whole genome shotgun (WGS) entry which is preliminary data.</text>
</comment>
<name>A0A443SRG1_9ACAR</name>
<dbReference type="Gene3D" id="1.10.150.50">
    <property type="entry name" value="Transcription Factor, Ets-1"/>
    <property type="match status" value="1"/>
</dbReference>
<dbReference type="CDD" id="cd22421">
    <property type="entry name" value="KH-I_BICC1_rpt2"/>
    <property type="match status" value="1"/>
</dbReference>
<dbReference type="GO" id="GO:0010468">
    <property type="term" value="P:regulation of gene expression"/>
    <property type="evidence" value="ECO:0007669"/>
    <property type="project" value="UniProtKB-ARBA"/>
</dbReference>
<dbReference type="Pfam" id="PF00013">
    <property type="entry name" value="KH_1"/>
    <property type="match status" value="2"/>
</dbReference>
<evidence type="ECO:0000313" key="6">
    <source>
        <dbReference type="Proteomes" id="UP000288716"/>
    </source>
</evidence>
<dbReference type="SMART" id="SM00322">
    <property type="entry name" value="KH"/>
    <property type="match status" value="2"/>
</dbReference>
<dbReference type="PANTHER" id="PTHR10627:SF69">
    <property type="entry name" value="PROTEIN BICAUDAL C"/>
    <property type="match status" value="1"/>
</dbReference>
<accession>A0A443SRG1</accession>
<dbReference type="Pfam" id="PF24234">
    <property type="entry name" value="KH_BICC1_1st"/>
    <property type="match status" value="1"/>
</dbReference>
<dbReference type="OrthoDB" id="271862at2759"/>
<evidence type="ECO:0000256" key="1">
    <source>
        <dbReference type="ARBA" id="ARBA00007662"/>
    </source>
</evidence>
<dbReference type="EMBL" id="NCKV01000633">
    <property type="protein sequence ID" value="RWS30126.1"/>
    <property type="molecule type" value="Genomic_DNA"/>
</dbReference>
<comment type="similarity">
    <text evidence="1">Belongs to the BicC family.</text>
</comment>
<proteinExistence type="inferred from homology"/>
<dbReference type="SUPFAM" id="SSF47769">
    <property type="entry name" value="SAM/Pointed domain"/>
    <property type="match status" value="1"/>
</dbReference>
<sequence>MQSSAVLSSSENFVSVGSMTTLLPNGQLEERVKVDRKKFEQMLNGENLETGHSEDFFKRVMHKTNATVSWPPKLKVGTKSKKDPHIRITGSAEEIGAAKDIIMVYLDSRRNRVTLKMDVAFTDHSHIIGKGGRSIQKVMDDTGCHIHFPDSNRTSTVEKSNQVSIAGTASGAEQARCRIRELLPLTVIFDVPVNTFPSAAFDTSAPAIQSIQQTYGLTISMRLSQRSPFTDYSMVSNNSCITVCVRGTRGQILALRQGVIVLIEYLLGASSKKCNIPLTVCIEIAAQHHSFVIGRAECNVRTIMQQTGVVITFPENAVTESPLASSQRRSTVLIRGSNFDSVFLAWQELLGYLPLVLIFDLREGQELDAAQITQLMEQLKVSILIKPKQKQNLKSIMVRGQERDSRLLFEVRRQILQLDESEVPVCCDQHAWFLASKLLSMYLPYCNVPGVPATKAMPVPPFSPTITTGTVNKQISALQPLLSQALNVFPPKMIEPIEPKKVQPSVVTPNLLTTPSLNSHCPESPVNIVGSQNAKDCGRSELWPDSSSLDYSDRKLQALKAMKMKPNTYDVRTPTSVWSGLGFSQTTPSNVFKNQLTADWNNSAVASTKLGQFELPSQSNFWQSAKINPDFRCTNTLSQTIPELTPTTLKSMNGSLLSPTFSDFNSEVEQFSDLDLNSILTKLGLSKHIDSFHQHNVDFKTFVTLNDADLQELGIPYFGRRKLLNAIFDLKSSFQTQHEPSTTVFEAAPGAERSRRSKLFLRN</sequence>
<evidence type="ECO:0000259" key="4">
    <source>
        <dbReference type="PROSITE" id="PS50105"/>
    </source>
</evidence>
<keyword evidence="6" id="KW-1185">Reference proteome</keyword>
<evidence type="ECO:0000256" key="2">
    <source>
        <dbReference type="ARBA" id="ARBA00022737"/>
    </source>
</evidence>
<dbReference type="Proteomes" id="UP000288716">
    <property type="component" value="Unassembled WGS sequence"/>
</dbReference>
<dbReference type="PANTHER" id="PTHR10627">
    <property type="entry name" value="SCP160"/>
    <property type="match status" value="1"/>
</dbReference>
<dbReference type="InterPro" id="IPR047549">
    <property type="entry name" value="BICC1_KH-I_rpt1"/>
</dbReference>
<keyword evidence="2" id="KW-0677">Repeat</keyword>
<dbReference type="AlphaFoldDB" id="A0A443SRG1"/>
<dbReference type="InterPro" id="IPR004088">
    <property type="entry name" value="KH_dom_type_1"/>
</dbReference>
<dbReference type="PROSITE" id="PS50105">
    <property type="entry name" value="SAM_DOMAIN"/>
    <property type="match status" value="1"/>
</dbReference>
<dbReference type="VEuPathDB" id="VectorBase:LDEU001916"/>
<dbReference type="InterPro" id="IPR004087">
    <property type="entry name" value="KH_dom"/>
</dbReference>
<dbReference type="Pfam" id="PF00536">
    <property type="entry name" value="SAM_1"/>
    <property type="match status" value="1"/>
</dbReference>
<evidence type="ECO:0000256" key="3">
    <source>
        <dbReference type="PROSITE-ProRule" id="PRU00117"/>
    </source>
</evidence>
<dbReference type="InterPro" id="IPR013761">
    <property type="entry name" value="SAM/pointed_sf"/>
</dbReference>
<dbReference type="STRING" id="299467.A0A443SRG1"/>
<gene>
    <name evidence="5" type="ORF">B4U80_04020</name>
</gene>
<dbReference type="InterPro" id="IPR036612">
    <property type="entry name" value="KH_dom_type_1_sf"/>
</dbReference>
<reference evidence="5 6" key="1">
    <citation type="journal article" date="2018" name="Gigascience">
        <title>Genomes of trombidid mites reveal novel predicted allergens and laterally-transferred genes associated with secondary metabolism.</title>
        <authorList>
            <person name="Dong X."/>
            <person name="Chaisiri K."/>
            <person name="Xia D."/>
            <person name="Armstrong S.D."/>
            <person name="Fang Y."/>
            <person name="Donnelly M.J."/>
            <person name="Kadowaki T."/>
            <person name="McGarry J.W."/>
            <person name="Darby A.C."/>
            <person name="Makepeace B.L."/>
        </authorList>
    </citation>
    <scope>NUCLEOTIDE SEQUENCE [LARGE SCALE GENOMIC DNA]</scope>
    <source>
        <strain evidence="5">UoL-UT</strain>
    </source>
</reference>
<dbReference type="InterPro" id="IPR054727">
    <property type="entry name" value="BICC1_KH"/>
</dbReference>
<dbReference type="PROSITE" id="PS50084">
    <property type="entry name" value="KH_TYPE_1"/>
    <property type="match status" value="2"/>
</dbReference>
<dbReference type="SMART" id="SM00454">
    <property type="entry name" value="SAM"/>
    <property type="match status" value="1"/>
</dbReference>